<evidence type="ECO:0000313" key="7">
    <source>
        <dbReference type="Proteomes" id="UP000011625"/>
    </source>
</evidence>
<dbReference type="InterPro" id="IPR018163">
    <property type="entry name" value="Thr/Ala-tRNA-synth_IIc_edit"/>
</dbReference>
<dbReference type="GO" id="GO:0002161">
    <property type="term" value="F:aminoacyl-tRNA deacylase activity"/>
    <property type="evidence" value="ECO:0007669"/>
    <property type="project" value="UniProtKB-ARBA"/>
</dbReference>
<comment type="caution">
    <text evidence="6">The sequence shown here is derived from an EMBL/GenBank/DDBJ whole genome shotgun (WGS) entry which is preliminary data.</text>
</comment>
<comment type="cofactor">
    <cofactor evidence="1">
        <name>Zn(2+)</name>
        <dbReference type="ChEBI" id="CHEBI:29105"/>
    </cofactor>
</comment>
<keyword evidence="3" id="KW-0479">Metal-binding</keyword>
<dbReference type="Proteomes" id="UP000011625">
    <property type="component" value="Unassembled WGS sequence"/>
</dbReference>
<accession>M0N031</accession>
<evidence type="ECO:0000256" key="3">
    <source>
        <dbReference type="ARBA" id="ARBA00022723"/>
    </source>
</evidence>
<dbReference type="Gene3D" id="3.30.980.10">
    <property type="entry name" value="Threonyl-trna Synthetase, Chain A, domain 2"/>
    <property type="match status" value="1"/>
</dbReference>
<evidence type="ECO:0000313" key="6">
    <source>
        <dbReference type="EMBL" id="EMA50444.1"/>
    </source>
</evidence>
<dbReference type="SUPFAM" id="SSF50447">
    <property type="entry name" value="Translation proteins"/>
    <property type="match status" value="1"/>
</dbReference>
<evidence type="ECO:0000259" key="5">
    <source>
        <dbReference type="PROSITE" id="PS50860"/>
    </source>
</evidence>
<dbReference type="GO" id="GO:0005737">
    <property type="term" value="C:cytoplasm"/>
    <property type="evidence" value="ECO:0007669"/>
    <property type="project" value="UniProtKB-SubCell"/>
</dbReference>
<dbReference type="PATRIC" id="fig|1227456.3.peg.3071"/>
<dbReference type="PANTHER" id="PTHR43462:SF1">
    <property type="entry name" value="ALANYL-TRNA EDITING PROTEIN AARSD1"/>
    <property type="match status" value="1"/>
</dbReference>
<keyword evidence="7" id="KW-1185">Reference proteome</keyword>
<dbReference type="PROSITE" id="PS50860">
    <property type="entry name" value="AA_TRNA_LIGASE_II_ALA"/>
    <property type="match status" value="1"/>
</dbReference>
<dbReference type="Gene3D" id="2.40.30.130">
    <property type="match status" value="1"/>
</dbReference>
<comment type="subcellular location">
    <subcellularLocation>
        <location evidence="2">Cytoplasm</location>
    </subcellularLocation>
</comment>
<dbReference type="SUPFAM" id="SSF55186">
    <property type="entry name" value="ThrRS/AlaRS common domain"/>
    <property type="match status" value="1"/>
</dbReference>
<organism evidence="6 7">
    <name type="scientific">Halococcus salifodinae DSM 8989</name>
    <dbReference type="NCBI Taxonomy" id="1227456"/>
    <lineage>
        <taxon>Archaea</taxon>
        <taxon>Methanobacteriati</taxon>
        <taxon>Methanobacteriota</taxon>
        <taxon>Stenosarchaea group</taxon>
        <taxon>Halobacteria</taxon>
        <taxon>Halobacteriales</taxon>
        <taxon>Halococcaceae</taxon>
        <taxon>Halococcus</taxon>
    </lineage>
</organism>
<reference evidence="6 7" key="1">
    <citation type="journal article" date="2014" name="PLoS Genet.">
        <title>Phylogenetically driven sequencing of extremely halophilic archaea reveals strategies for static and dynamic osmo-response.</title>
        <authorList>
            <person name="Becker E.A."/>
            <person name="Seitzer P.M."/>
            <person name="Tritt A."/>
            <person name="Larsen D."/>
            <person name="Krusor M."/>
            <person name="Yao A.I."/>
            <person name="Wu D."/>
            <person name="Madern D."/>
            <person name="Eisen J.A."/>
            <person name="Darling A.E."/>
            <person name="Facciotti M.T."/>
        </authorList>
    </citation>
    <scope>NUCLEOTIDE SEQUENCE [LARGE SCALE GENOMIC DNA]</scope>
    <source>
        <strain evidence="6 7">DSM 8989</strain>
    </source>
</reference>
<dbReference type="GO" id="GO:0046872">
    <property type="term" value="F:metal ion binding"/>
    <property type="evidence" value="ECO:0007669"/>
    <property type="project" value="UniProtKB-KW"/>
</dbReference>
<dbReference type="InterPro" id="IPR051335">
    <property type="entry name" value="Alanyl-tRNA_Editing_Enzymes"/>
</dbReference>
<dbReference type="GO" id="GO:0004813">
    <property type="term" value="F:alanine-tRNA ligase activity"/>
    <property type="evidence" value="ECO:0007669"/>
    <property type="project" value="InterPro"/>
</dbReference>
<gene>
    <name evidence="6" type="ORF">C450_15148</name>
</gene>
<dbReference type="InterPro" id="IPR009000">
    <property type="entry name" value="Transl_B-barrel_sf"/>
</dbReference>
<dbReference type="InterPro" id="IPR012947">
    <property type="entry name" value="tRNA_SAD"/>
</dbReference>
<keyword evidence="6" id="KW-0030">Aminoacyl-tRNA synthetase</keyword>
<dbReference type="Pfam" id="PF01411">
    <property type="entry name" value="tRNA-synt_2c"/>
    <property type="match status" value="1"/>
</dbReference>
<dbReference type="InterPro" id="IPR018164">
    <property type="entry name" value="Ala-tRNA-synth_IIc_N"/>
</dbReference>
<dbReference type="GO" id="GO:0003676">
    <property type="term" value="F:nucleic acid binding"/>
    <property type="evidence" value="ECO:0007669"/>
    <property type="project" value="InterPro"/>
</dbReference>
<keyword evidence="4" id="KW-0862">Zinc</keyword>
<evidence type="ECO:0000256" key="4">
    <source>
        <dbReference type="ARBA" id="ARBA00022833"/>
    </source>
</evidence>
<feature type="domain" description="Alanyl-transfer RNA synthetases family profile" evidence="5">
    <location>
        <begin position="1"/>
        <end position="255"/>
    </location>
</feature>
<protein>
    <submittedName>
        <fullName evidence="6">Alanyl-tRNA synthetase</fullName>
    </submittedName>
</protein>
<dbReference type="SMART" id="SM00863">
    <property type="entry name" value="tRNA_SAD"/>
    <property type="match status" value="1"/>
</dbReference>
<evidence type="ECO:0000256" key="2">
    <source>
        <dbReference type="ARBA" id="ARBA00004496"/>
    </source>
</evidence>
<dbReference type="GO" id="GO:0005524">
    <property type="term" value="F:ATP binding"/>
    <property type="evidence" value="ECO:0007669"/>
    <property type="project" value="InterPro"/>
</dbReference>
<dbReference type="InterPro" id="IPR018165">
    <property type="entry name" value="Ala-tRNA-synth_IIc_core"/>
</dbReference>
<dbReference type="AlphaFoldDB" id="M0N031"/>
<dbReference type="GO" id="GO:0006419">
    <property type="term" value="P:alanyl-tRNA aminoacylation"/>
    <property type="evidence" value="ECO:0007669"/>
    <property type="project" value="InterPro"/>
</dbReference>
<dbReference type="EMBL" id="AOME01000073">
    <property type="protein sequence ID" value="EMA50444.1"/>
    <property type="molecule type" value="Genomic_DNA"/>
</dbReference>
<keyword evidence="6" id="KW-0436">Ligase</keyword>
<dbReference type="STRING" id="1227456.C450_15148"/>
<dbReference type="Pfam" id="PF07973">
    <property type="entry name" value="tRNA_SAD"/>
    <property type="match status" value="1"/>
</dbReference>
<sequence>MRHNPDTLPRRTRGVSDQRYLPDDEYTREFEARVTSIDEADHTVVLDGTYFYKEGGGQPADHGSLSWDDGSARVVDVRQDHGEIRHTLEGDLPESGTTAHGELDWERRYAHMRYHTAQHVVSKVVLDEFDASTAGNQIHADRARIDFEPAQFDAEDLRTIERLSNDLIERDLPVEKSRRSRDALEAETPDGRTNLDLIPEHVDPLRAVAIGDVDVCPCGGTHVDSLGELGRIEIVERTSKGADVDRIEFVLHDPD</sequence>
<dbReference type="PANTHER" id="PTHR43462">
    <property type="entry name" value="ALANYL-TRNA EDITING PROTEIN"/>
    <property type="match status" value="1"/>
</dbReference>
<name>M0N031_9EURY</name>
<evidence type="ECO:0000256" key="1">
    <source>
        <dbReference type="ARBA" id="ARBA00001947"/>
    </source>
</evidence>
<proteinExistence type="predicted"/>